<dbReference type="CDD" id="cd09269">
    <property type="entry name" value="deoxyribose_mutarotase"/>
    <property type="match status" value="1"/>
</dbReference>
<gene>
    <name evidence="1" type="ORF">H5975_00510</name>
</gene>
<dbReference type="InterPro" id="IPR027839">
    <property type="entry name" value="DUF4432"/>
</dbReference>
<dbReference type="Proteomes" id="UP000785625">
    <property type="component" value="Unassembled WGS sequence"/>
</dbReference>
<organism evidence="1 2">
    <name type="scientific">Limosilactobacillus coleohominis</name>
    <dbReference type="NCBI Taxonomy" id="181675"/>
    <lineage>
        <taxon>Bacteria</taxon>
        <taxon>Bacillati</taxon>
        <taxon>Bacillota</taxon>
        <taxon>Bacilli</taxon>
        <taxon>Lactobacillales</taxon>
        <taxon>Lactobacillaceae</taxon>
        <taxon>Limosilactobacillus</taxon>
    </lineage>
</organism>
<name>A0ABS2GVS9_9LACO</name>
<dbReference type="Pfam" id="PF14486">
    <property type="entry name" value="DUF4432"/>
    <property type="match status" value="1"/>
</dbReference>
<dbReference type="RefSeq" id="WP_178660567.1">
    <property type="nucleotide sequence ID" value="NZ_CALVGD010000088.1"/>
</dbReference>
<reference evidence="1 2" key="1">
    <citation type="journal article" date="2021" name="Sci. Rep.">
        <title>The distribution of antibiotic resistance genes in chicken gut microbiota commensals.</title>
        <authorList>
            <person name="Juricova H."/>
            <person name="Matiasovicova J."/>
            <person name="Kubasova T."/>
            <person name="Cejkova D."/>
            <person name="Rychlik I."/>
        </authorList>
    </citation>
    <scope>NUCLEOTIDE SEQUENCE [LARGE SCALE GENOMIC DNA]</scope>
    <source>
        <strain evidence="1 2">An574</strain>
    </source>
</reference>
<dbReference type="Gene3D" id="2.70.98.10">
    <property type="match status" value="1"/>
</dbReference>
<evidence type="ECO:0000313" key="2">
    <source>
        <dbReference type="Proteomes" id="UP000785625"/>
    </source>
</evidence>
<protein>
    <submittedName>
        <fullName evidence="1">Aldose 1-epimerase family protein</fullName>
    </submittedName>
</protein>
<sequence>MKRFNLNHAMFSDAKYLLYEDDNFKAETYKFPDGIEALKVSNSRGYLTLLPFYGLIVWDAVFDGIKLKEKDGFKQPHWGNQIADTYGAFEFTSGLLANGNPGPEDHHVQHGEAATARMDHAYLEVGDDDSITVQSDYEYIKGFGDHYIEKPSVTLHKDSGLFDIRQHVKNLSGYAPMTLQYMCHLCYAYVDNAVMTSNIPDEAFQLRTSVPAHVHPTPEWTKFTDELEKSGKMIDKLDDASHYDPEIVFFSKDLRKYTDKAEFRMDLGNGHSFLTTFDTENLPIVTRWILFNADQQVAAYCLPGTCTPEGQTAAKKAGTLIMLQPGEEKDFHVVTGLEK</sequence>
<keyword evidence="2" id="KW-1185">Reference proteome</keyword>
<accession>A0ABS2GVS9</accession>
<dbReference type="InterPro" id="IPR014718">
    <property type="entry name" value="GH-type_carb-bd"/>
</dbReference>
<dbReference type="EMBL" id="JACJKU010000003">
    <property type="protein sequence ID" value="MBM6939983.1"/>
    <property type="molecule type" value="Genomic_DNA"/>
</dbReference>
<evidence type="ECO:0000313" key="1">
    <source>
        <dbReference type="EMBL" id="MBM6939983.1"/>
    </source>
</evidence>
<comment type="caution">
    <text evidence="1">The sequence shown here is derived from an EMBL/GenBank/DDBJ whole genome shotgun (WGS) entry which is preliminary data.</text>
</comment>
<proteinExistence type="predicted"/>